<dbReference type="InterPro" id="IPR036396">
    <property type="entry name" value="Cyt_P450_sf"/>
</dbReference>
<dbReference type="PROSITE" id="PS00086">
    <property type="entry name" value="CYTOCHROME_P450"/>
    <property type="match status" value="1"/>
</dbReference>
<dbReference type="InterPro" id="IPR017972">
    <property type="entry name" value="Cyt_P450_CS"/>
</dbReference>
<accession>A0A834XPF2</accession>
<evidence type="ECO:0000256" key="14">
    <source>
        <dbReference type="PIRSR" id="PIRSR602401-1"/>
    </source>
</evidence>
<evidence type="ECO:0000256" key="6">
    <source>
        <dbReference type="ARBA" id="ARBA00022617"/>
    </source>
</evidence>
<comment type="similarity">
    <text evidence="5 15">Belongs to the cytochrome P450 family.</text>
</comment>
<protein>
    <recommendedName>
        <fullName evidence="19">Cytochrome P450</fullName>
    </recommendedName>
</protein>
<proteinExistence type="inferred from homology"/>
<keyword evidence="12 15" id="KW-0503">Monooxygenase</keyword>
<dbReference type="AlphaFoldDB" id="A0A834XPF2"/>
<evidence type="ECO:0000256" key="13">
    <source>
        <dbReference type="ARBA" id="ARBA00023136"/>
    </source>
</evidence>
<dbReference type="GO" id="GO:0005506">
    <property type="term" value="F:iron ion binding"/>
    <property type="evidence" value="ECO:0007669"/>
    <property type="project" value="InterPro"/>
</dbReference>
<dbReference type="Proteomes" id="UP000639338">
    <property type="component" value="Unassembled WGS sequence"/>
</dbReference>
<dbReference type="InterPro" id="IPR001128">
    <property type="entry name" value="Cyt_P450"/>
</dbReference>
<comment type="caution">
    <text evidence="17">The sequence shown here is derived from an EMBL/GenBank/DDBJ whole genome shotgun (WGS) entry which is preliminary data.</text>
</comment>
<sequence length="490" mass="56900">MILLCFLIFIVMWIICSQDCIKPRKFPPGPKWYPLIGAFPLFKKIYKKKKYTHLVFEELSKIYGPILGMKLGRQKLVVISGNELVKKVLNTDEFNGRPDGFFFRARSFGKKLGILFGDGTNWSRLRYLTVKNLRSFGYGQNEMYKNLNIEGKELVNYLNDYTKKHNKTFTIDEFFGLPVFNTIWTIMTRTRFSYDDKKLDDIMTVIHEAFRSNDALGGILSHLPFLRFIIPELSGYNNLMSTLDKLWRFIDDEIEHQLCLLKINKKPDNLIQAFINESGESCDRQELIILCLDLFMAGTKTTADTITIIIAVLLHYPKWQKIIQDDLDDIIGRENLPTIEHANLLPRVDAFISEAIRFVDMAPLGLPRKTMEDVSLEGYNIPKDTMVIVNFKSAHFDESCWDKPNEFMPERFLDENGNFRRRTDFLPFSSGKRRCLGETLARSSIFIFFTCILHSFKIDVPNNQELPRLDGTDGFVVSPRPYTINLIPRN</sequence>
<evidence type="ECO:0000256" key="1">
    <source>
        <dbReference type="ARBA" id="ARBA00001971"/>
    </source>
</evidence>
<dbReference type="GO" id="GO:0006805">
    <property type="term" value="P:xenobiotic metabolic process"/>
    <property type="evidence" value="ECO:0007669"/>
    <property type="project" value="TreeGrafter"/>
</dbReference>
<keyword evidence="11 14" id="KW-0408">Iron</keyword>
<evidence type="ECO:0000256" key="3">
    <source>
        <dbReference type="ARBA" id="ARBA00004174"/>
    </source>
</evidence>
<dbReference type="SUPFAM" id="SSF48264">
    <property type="entry name" value="Cytochrome P450"/>
    <property type="match status" value="1"/>
</dbReference>
<dbReference type="GO" id="GO:0008395">
    <property type="term" value="F:steroid hydroxylase activity"/>
    <property type="evidence" value="ECO:0007669"/>
    <property type="project" value="TreeGrafter"/>
</dbReference>
<dbReference type="Pfam" id="PF00067">
    <property type="entry name" value="p450"/>
    <property type="match status" value="1"/>
</dbReference>
<dbReference type="PRINTS" id="PR00385">
    <property type="entry name" value="P450"/>
</dbReference>
<name>A0A834XPF2_APHGI</name>
<dbReference type="Gene3D" id="1.10.630.10">
    <property type="entry name" value="Cytochrome P450"/>
    <property type="match status" value="1"/>
</dbReference>
<evidence type="ECO:0000313" key="17">
    <source>
        <dbReference type="EMBL" id="KAF7988456.1"/>
    </source>
</evidence>
<gene>
    <name evidence="17" type="ORF">HCN44_001029</name>
</gene>
<keyword evidence="10 15" id="KW-0560">Oxidoreductase</keyword>
<dbReference type="FunFam" id="1.10.630.10:FF:000238">
    <property type="entry name" value="Cytochrome P450 2A6"/>
    <property type="match status" value="1"/>
</dbReference>
<keyword evidence="8" id="KW-0256">Endoplasmic reticulum</keyword>
<evidence type="ECO:0000256" key="8">
    <source>
        <dbReference type="ARBA" id="ARBA00022824"/>
    </source>
</evidence>
<dbReference type="InterPro" id="IPR050182">
    <property type="entry name" value="Cytochrome_P450_fam2"/>
</dbReference>
<dbReference type="PANTHER" id="PTHR24300:SF376">
    <property type="entry name" value="CYTOCHROME P450 15A1"/>
    <property type="match status" value="1"/>
</dbReference>
<reference evidence="17 18" key="1">
    <citation type="submission" date="2020-08" db="EMBL/GenBank/DDBJ databases">
        <title>Aphidius gifuensis genome sequencing and assembly.</title>
        <authorList>
            <person name="Du Z."/>
        </authorList>
    </citation>
    <scope>NUCLEOTIDE SEQUENCE [LARGE SCALE GENOMIC DNA]</scope>
    <source>
        <strain evidence="17">YNYX2018</strain>
        <tissue evidence="17">Adults</tissue>
    </source>
</reference>
<keyword evidence="18" id="KW-1185">Reference proteome</keyword>
<dbReference type="GO" id="GO:0005789">
    <property type="term" value="C:endoplasmic reticulum membrane"/>
    <property type="evidence" value="ECO:0007669"/>
    <property type="project" value="UniProtKB-SubCell"/>
</dbReference>
<evidence type="ECO:0000256" key="2">
    <source>
        <dbReference type="ARBA" id="ARBA00003690"/>
    </source>
</evidence>
<organism evidence="17 18">
    <name type="scientific">Aphidius gifuensis</name>
    <name type="common">Parasitoid wasp</name>
    <dbReference type="NCBI Taxonomy" id="684658"/>
    <lineage>
        <taxon>Eukaryota</taxon>
        <taxon>Metazoa</taxon>
        <taxon>Ecdysozoa</taxon>
        <taxon>Arthropoda</taxon>
        <taxon>Hexapoda</taxon>
        <taxon>Insecta</taxon>
        <taxon>Pterygota</taxon>
        <taxon>Neoptera</taxon>
        <taxon>Endopterygota</taxon>
        <taxon>Hymenoptera</taxon>
        <taxon>Apocrita</taxon>
        <taxon>Ichneumonoidea</taxon>
        <taxon>Braconidae</taxon>
        <taxon>Aphidiinae</taxon>
        <taxon>Aphidius</taxon>
    </lineage>
</organism>
<dbReference type="OrthoDB" id="1055148at2759"/>
<evidence type="ECO:0000256" key="9">
    <source>
        <dbReference type="ARBA" id="ARBA00022848"/>
    </source>
</evidence>
<dbReference type="GO" id="GO:0020037">
    <property type="term" value="F:heme binding"/>
    <property type="evidence" value="ECO:0007669"/>
    <property type="project" value="InterPro"/>
</dbReference>
<keyword evidence="6 14" id="KW-0349">Heme</keyword>
<dbReference type="EMBL" id="JACMRX010000005">
    <property type="protein sequence ID" value="KAF7988456.1"/>
    <property type="molecule type" value="Genomic_DNA"/>
</dbReference>
<comment type="function">
    <text evidence="2">May be involved in the metabolism of insect hormones and in the breakdown of synthetic insecticides.</text>
</comment>
<keyword evidence="9" id="KW-0492">Microsome</keyword>
<evidence type="ECO:0000256" key="12">
    <source>
        <dbReference type="ARBA" id="ARBA00023033"/>
    </source>
</evidence>
<feature type="chain" id="PRO_5032732041" description="Cytochrome P450" evidence="16">
    <location>
        <begin position="19"/>
        <end position="490"/>
    </location>
</feature>
<comment type="cofactor">
    <cofactor evidence="1 14">
        <name>heme</name>
        <dbReference type="ChEBI" id="CHEBI:30413"/>
    </cofactor>
</comment>
<keyword evidence="16" id="KW-0732">Signal</keyword>
<dbReference type="InterPro" id="IPR002401">
    <property type="entry name" value="Cyt_P450_E_grp-I"/>
</dbReference>
<keyword evidence="13" id="KW-0472">Membrane</keyword>
<feature type="signal peptide" evidence="16">
    <location>
        <begin position="1"/>
        <end position="18"/>
    </location>
</feature>
<dbReference type="PANTHER" id="PTHR24300">
    <property type="entry name" value="CYTOCHROME P450 508A4-RELATED"/>
    <property type="match status" value="1"/>
</dbReference>
<evidence type="ECO:0000256" key="16">
    <source>
        <dbReference type="SAM" id="SignalP"/>
    </source>
</evidence>
<evidence type="ECO:0000256" key="15">
    <source>
        <dbReference type="RuleBase" id="RU000461"/>
    </source>
</evidence>
<dbReference type="PRINTS" id="PR00463">
    <property type="entry name" value="EP450I"/>
</dbReference>
<comment type="subcellular location">
    <subcellularLocation>
        <location evidence="4">Endoplasmic reticulum membrane</location>
        <topology evidence="4">Peripheral membrane protein</topology>
    </subcellularLocation>
    <subcellularLocation>
        <location evidence="3">Microsome membrane</location>
        <topology evidence="3">Peripheral membrane protein</topology>
    </subcellularLocation>
</comment>
<evidence type="ECO:0000256" key="7">
    <source>
        <dbReference type="ARBA" id="ARBA00022723"/>
    </source>
</evidence>
<feature type="binding site" description="axial binding residue" evidence="14">
    <location>
        <position position="435"/>
    </location>
    <ligand>
        <name>heme</name>
        <dbReference type="ChEBI" id="CHEBI:30413"/>
    </ligand>
    <ligandPart>
        <name>Fe</name>
        <dbReference type="ChEBI" id="CHEBI:18248"/>
    </ligandPart>
</feature>
<evidence type="ECO:0000313" key="18">
    <source>
        <dbReference type="Proteomes" id="UP000639338"/>
    </source>
</evidence>
<keyword evidence="7 14" id="KW-0479">Metal-binding</keyword>
<evidence type="ECO:0000256" key="4">
    <source>
        <dbReference type="ARBA" id="ARBA00004406"/>
    </source>
</evidence>
<evidence type="ECO:0008006" key="19">
    <source>
        <dbReference type="Google" id="ProtNLM"/>
    </source>
</evidence>
<evidence type="ECO:0000256" key="10">
    <source>
        <dbReference type="ARBA" id="ARBA00023002"/>
    </source>
</evidence>
<evidence type="ECO:0000256" key="5">
    <source>
        <dbReference type="ARBA" id="ARBA00010617"/>
    </source>
</evidence>
<evidence type="ECO:0000256" key="11">
    <source>
        <dbReference type="ARBA" id="ARBA00023004"/>
    </source>
</evidence>
<dbReference type="GO" id="GO:0006082">
    <property type="term" value="P:organic acid metabolic process"/>
    <property type="evidence" value="ECO:0007669"/>
    <property type="project" value="TreeGrafter"/>
</dbReference>
<dbReference type="GO" id="GO:0016712">
    <property type="term" value="F:oxidoreductase activity, acting on paired donors, with incorporation or reduction of molecular oxygen, reduced flavin or flavoprotein as one donor, and incorporation of one atom of oxygen"/>
    <property type="evidence" value="ECO:0007669"/>
    <property type="project" value="TreeGrafter"/>
</dbReference>